<evidence type="ECO:0000256" key="13">
    <source>
        <dbReference type="ARBA" id="ARBA00023212"/>
    </source>
</evidence>
<reference evidence="20" key="1">
    <citation type="journal article" date="2020" name="Stud. Mycol.">
        <title>101 Dothideomycetes genomes: a test case for predicting lifestyles and emergence of pathogens.</title>
        <authorList>
            <person name="Haridas S."/>
            <person name="Albert R."/>
            <person name="Binder M."/>
            <person name="Bloem J."/>
            <person name="Labutti K."/>
            <person name="Salamov A."/>
            <person name="Andreopoulos B."/>
            <person name="Baker S."/>
            <person name="Barry K."/>
            <person name="Bills G."/>
            <person name="Bluhm B."/>
            <person name="Cannon C."/>
            <person name="Castanera R."/>
            <person name="Culley D."/>
            <person name="Daum C."/>
            <person name="Ezra D."/>
            <person name="Gonzalez J."/>
            <person name="Henrissat B."/>
            <person name="Kuo A."/>
            <person name="Liang C."/>
            <person name="Lipzen A."/>
            <person name="Lutzoni F."/>
            <person name="Magnuson J."/>
            <person name="Mondo S."/>
            <person name="Nolan M."/>
            <person name="Ohm R."/>
            <person name="Pangilinan J."/>
            <person name="Park H.-J."/>
            <person name="Ramirez L."/>
            <person name="Alfaro M."/>
            <person name="Sun H."/>
            <person name="Tritt A."/>
            <person name="Yoshinaga Y."/>
            <person name="Zwiers L.-H."/>
            <person name="Turgeon B."/>
            <person name="Goodwin S."/>
            <person name="Spatafora J."/>
            <person name="Crous P."/>
            <person name="Grigoriev I."/>
        </authorList>
    </citation>
    <scope>NUCLEOTIDE SEQUENCE</scope>
    <source>
        <strain evidence="20">CBS 260.36</strain>
    </source>
</reference>
<evidence type="ECO:0000256" key="8">
    <source>
        <dbReference type="ARBA" id="ARBA00022701"/>
    </source>
</evidence>
<evidence type="ECO:0000256" key="9">
    <source>
        <dbReference type="ARBA" id="ARBA00022776"/>
    </source>
</evidence>
<dbReference type="EMBL" id="ML996085">
    <property type="protein sequence ID" value="KAF2153230.1"/>
    <property type="molecule type" value="Genomic_DNA"/>
</dbReference>
<evidence type="ECO:0000256" key="4">
    <source>
        <dbReference type="ARBA" id="ARBA00005366"/>
    </source>
</evidence>
<keyword evidence="21" id="KW-1185">Reference proteome</keyword>
<evidence type="ECO:0000256" key="18">
    <source>
        <dbReference type="ARBA" id="ARBA00044358"/>
    </source>
</evidence>
<dbReference type="Proteomes" id="UP000799439">
    <property type="component" value="Unassembled WGS sequence"/>
</dbReference>
<keyword evidence="6" id="KW-0963">Cytoplasm</keyword>
<keyword evidence="13" id="KW-0206">Cytoskeleton</keyword>
<proteinExistence type="inferred from homology"/>
<evidence type="ECO:0000256" key="10">
    <source>
        <dbReference type="ARBA" id="ARBA00022829"/>
    </source>
</evidence>
<evidence type="ECO:0000256" key="17">
    <source>
        <dbReference type="ARBA" id="ARBA00044152"/>
    </source>
</evidence>
<evidence type="ECO:0000313" key="21">
    <source>
        <dbReference type="Proteomes" id="UP000799439"/>
    </source>
</evidence>
<comment type="caution">
    <text evidence="20">The sequence shown here is derived from an EMBL/GenBank/DDBJ whole genome shotgun (WGS) entry which is preliminary data.</text>
</comment>
<organism evidence="20 21">
    <name type="scientific">Myriangium duriaei CBS 260.36</name>
    <dbReference type="NCBI Taxonomy" id="1168546"/>
    <lineage>
        <taxon>Eukaryota</taxon>
        <taxon>Fungi</taxon>
        <taxon>Dikarya</taxon>
        <taxon>Ascomycota</taxon>
        <taxon>Pezizomycotina</taxon>
        <taxon>Dothideomycetes</taxon>
        <taxon>Dothideomycetidae</taxon>
        <taxon>Myriangiales</taxon>
        <taxon>Myriangiaceae</taxon>
        <taxon>Myriangium</taxon>
    </lineage>
</organism>
<dbReference type="GO" id="GO:0005874">
    <property type="term" value="C:microtubule"/>
    <property type="evidence" value="ECO:0007669"/>
    <property type="project" value="UniProtKB-KW"/>
</dbReference>
<evidence type="ECO:0000256" key="6">
    <source>
        <dbReference type="ARBA" id="ARBA00022490"/>
    </source>
</evidence>
<dbReference type="GO" id="GO:0007059">
    <property type="term" value="P:chromosome segregation"/>
    <property type="evidence" value="ECO:0007669"/>
    <property type="project" value="UniProtKB-KW"/>
</dbReference>
<evidence type="ECO:0000256" key="12">
    <source>
        <dbReference type="ARBA" id="ARBA00023054"/>
    </source>
</evidence>
<dbReference type="GO" id="GO:0072686">
    <property type="term" value="C:mitotic spindle"/>
    <property type="evidence" value="ECO:0007669"/>
    <property type="project" value="InterPro"/>
</dbReference>
<keyword evidence="12" id="KW-0175">Coiled coil</keyword>
<dbReference type="Pfam" id="PF08651">
    <property type="entry name" value="DASH_Duo1"/>
    <property type="match status" value="1"/>
</dbReference>
<evidence type="ECO:0000256" key="1">
    <source>
        <dbReference type="ARBA" id="ARBA00004123"/>
    </source>
</evidence>
<comment type="subcellular location">
    <subcellularLocation>
        <location evidence="3">Chromosome</location>
        <location evidence="3">Centromere</location>
        <location evidence="3">Kinetochore</location>
    </subcellularLocation>
    <subcellularLocation>
        <location evidence="2">Cytoplasm</location>
        <location evidence="2">Cytoskeleton</location>
        <location evidence="2">Spindle</location>
    </subcellularLocation>
    <subcellularLocation>
        <location evidence="1">Nucleus</location>
    </subcellularLocation>
</comment>
<dbReference type="AlphaFoldDB" id="A0A9P4J353"/>
<feature type="region of interest" description="Disordered" evidence="19">
    <location>
        <begin position="1"/>
        <end position="56"/>
    </location>
</feature>
<name>A0A9P4J353_9PEZI</name>
<feature type="compositionally biased region" description="Basic and acidic residues" evidence="19">
    <location>
        <begin position="144"/>
        <end position="170"/>
    </location>
</feature>
<dbReference type="GO" id="GO:0051301">
    <property type="term" value="P:cell division"/>
    <property type="evidence" value="ECO:0007669"/>
    <property type="project" value="UniProtKB-KW"/>
</dbReference>
<feature type="compositionally biased region" description="Low complexity" evidence="19">
    <location>
        <begin position="172"/>
        <end position="216"/>
    </location>
</feature>
<keyword evidence="11" id="KW-0995">Kinetochore</keyword>
<dbReference type="OrthoDB" id="5599235at2759"/>
<feature type="region of interest" description="Disordered" evidence="19">
    <location>
        <begin position="133"/>
        <end position="233"/>
    </location>
</feature>
<sequence length="233" mass="25567">MSRNFASLKLDDSDTEETATAGHRNASDPQADGRTPTSQQTPSRIAGQRRGEDTERDNVLRKELEKIRGVNQVVERVIESLERSRGNMNTVHTSVRSASTLLDTWTRILSQTEHNQRLLLNPEWRGATQDMEDMENESMLRQQAAERRAAEEETRREAAARAAEEEDRKRAAVSSSSRGTRARGRGLSSTTRGTSTRGATLASASTRRTTSTTRAGSGIGRGISGSRGRGRGA</sequence>
<keyword evidence="14" id="KW-0539">Nucleus</keyword>
<evidence type="ECO:0000256" key="2">
    <source>
        <dbReference type="ARBA" id="ARBA00004186"/>
    </source>
</evidence>
<evidence type="ECO:0000256" key="16">
    <source>
        <dbReference type="ARBA" id="ARBA00023328"/>
    </source>
</evidence>
<keyword evidence="16" id="KW-0137">Centromere</keyword>
<dbReference type="GO" id="GO:0000278">
    <property type="term" value="P:mitotic cell cycle"/>
    <property type="evidence" value="ECO:0007669"/>
    <property type="project" value="InterPro"/>
</dbReference>
<evidence type="ECO:0000256" key="15">
    <source>
        <dbReference type="ARBA" id="ARBA00023306"/>
    </source>
</evidence>
<evidence type="ECO:0000256" key="5">
    <source>
        <dbReference type="ARBA" id="ARBA00022454"/>
    </source>
</evidence>
<evidence type="ECO:0000256" key="11">
    <source>
        <dbReference type="ARBA" id="ARBA00022838"/>
    </source>
</evidence>
<evidence type="ECO:0000256" key="7">
    <source>
        <dbReference type="ARBA" id="ARBA00022618"/>
    </source>
</evidence>
<keyword evidence="9" id="KW-0498">Mitosis</keyword>
<dbReference type="InterPro" id="IPR013960">
    <property type="entry name" value="DASH_Duo1"/>
</dbReference>
<evidence type="ECO:0000313" key="20">
    <source>
        <dbReference type="EMBL" id="KAF2153230.1"/>
    </source>
</evidence>
<evidence type="ECO:0000256" key="3">
    <source>
        <dbReference type="ARBA" id="ARBA00004629"/>
    </source>
</evidence>
<accession>A0A9P4J353</accession>
<dbReference type="PANTHER" id="PTHR28216">
    <property type="entry name" value="DASH COMPLEX SUBUNIT DUO1"/>
    <property type="match status" value="1"/>
</dbReference>
<keyword evidence="10" id="KW-0159">Chromosome partition</keyword>
<keyword evidence="7" id="KW-0132">Cell division</keyword>
<evidence type="ECO:0000256" key="19">
    <source>
        <dbReference type="SAM" id="MobiDB-lite"/>
    </source>
</evidence>
<feature type="compositionally biased region" description="Gly residues" evidence="19">
    <location>
        <begin position="217"/>
        <end position="227"/>
    </location>
</feature>
<evidence type="ECO:0000256" key="14">
    <source>
        <dbReference type="ARBA" id="ARBA00023242"/>
    </source>
</evidence>
<dbReference type="GO" id="GO:0042729">
    <property type="term" value="C:DASH complex"/>
    <property type="evidence" value="ECO:0007669"/>
    <property type="project" value="InterPro"/>
</dbReference>
<keyword evidence="15" id="KW-0131">Cell cycle</keyword>
<comment type="similarity">
    <text evidence="4">Belongs to the DASH complex DUO1 family.</text>
</comment>
<dbReference type="PANTHER" id="PTHR28216:SF1">
    <property type="entry name" value="DASH COMPLEX SUBUNIT DUO1"/>
    <property type="match status" value="1"/>
</dbReference>
<keyword evidence="5" id="KW-0158">Chromosome</keyword>
<gene>
    <name evidence="20" type="ORF">K461DRAFT_137450</name>
</gene>
<protein>
    <recommendedName>
        <fullName evidence="17">DASH complex subunit DUO1</fullName>
    </recommendedName>
    <alternativeName>
        <fullName evidence="18">Outer kinetochore protein DUO1</fullName>
    </alternativeName>
</protein>
<keyword evidence="8" id="KW-0493">Microtubule</keyword>